<evidence type="ECO:0000256" key="2">
    <source>
        <dbReference type="ARBA" id="ARBA00023002"/>
    </source>
</evidence>
<sequence length="187" mass="21167">MIDLAVSRAAVEDFLYAEADILDAWDYDAWLALFEPGARFEVPTTDFRGWSAIESGSFVTDDWDLIKARVKRLKSRKAHAENPHSRTHRLVSNVRLHPITDPAAPLRVGPVSTNVALTARQFGDLSDSFRVTASFVVHRARDGEFDSYVGRYDHVLVPHEDGFRFRLRRSILGHEFLTAGARLSFIL</sequence>
<organism evidence="3 4">
    <name type="scientific">Kineosporia corallincola</name>
    <dbReference type="NCBI Taxonomy" id="2835133"/>
    <lineage>
        <taxon>Bacteria</taxon>
        <taxon>Bacillati</taxon>
        <taxon>Actinomycetota</taxon>
        <taxon>Actinomycetes</taxon>
        <taxon>Kineosporiales</taxon>
        <taxon>Kineosporiaceae</taxon>
        <taxon>Kineosporia</taxon>
    </lineage>
</organism>
<dbReference type="PANTHER" id="PTHR41534:SF2">
    <property type="entry name" value="3-PHENYLPROPIONATE_CINNAMIC ACID DIOXYGENASE SUBUNIT BETA"/>
    <property type="match status" value="1"/>
</dbReference>
<comment type="caution">
    <text evidence="3">The sequence shown here is derived from an EMBL/GenBank/DDBJ whole genome shotgun (WGS) entry which is preliminary data.</text>
</comment>
<proteinExistence type="inferred from homology"/>
<dbReference type="EMBL" id="JAHBAY010000012">
    <property type="protein sequence ID" value="MBT0772441.1"/>
    <property type="molecule type" value="Genomic_DNA"/>
</dbReference>
<dbReference type="Gene3D" id="3.10.450.50">
    <property type="match status" value="1"/>
</dbReference>
<name>A0ABS5TMW1_9ACTN</name>
<evidence type="ECO:0000313" key="4">
    <source>
        <dbReference type="Proteomes" id="UP001197247"/>
    </source>
</evidence>
<gene>
    <name evidence="3" type="ORF">KIH74_26080</name>
</gene>
<dbReference type="RefSeq" id="WP_214158953.1">
    <property type="nucleotide sequence ID" value="NZ_JAHBAY010000012.1"/>
</dbReference>
<dbReference type="Pfam" id="PF00866">
    <property type="entry name" value="Ring_hydroxyl_B"/>
    <property type="match status" value="2"/>
</dbReference>
<evidence type="ECO:0000256" key="1">
    <source>
        <dbReference type="ARBA" id="ARBA00009570"/>
    </source>
</evidence>
<comment type="similarity">
    <text evidence="1">Belongs to the bacterial ring-hydroxylating dioxygenase beta subunit family.</text>
</comment>
<dbReference type="PANTHER" id="PTHR41534">
    <property type="entry name" value="BLR3401 PROTEIN"/>
    <property type="match status" value="1"/>
</dbReference>
<dbReference type="InterPro" id="IPR000391">
    <property type="entry name" value="Rng_hydr_dOase-bsu"/>
</dbReference>
<dbReference type="InterPro" id="IPR032710">
    <property type="entry name" value="NTF2-like_dom_sf"/>
</dbReference>
<protein>
    <submittedName>
        <fullName evidence="3">Uncharacterized protein</fullName>
    </submittedName>
</protein>
<accession>A0ABS5TMW1</accession>
<dbReference type="Proteomes" id="UP001197247">
    <property type="component" value="Unassembled WGS sequence"/>
</dbReference>
<reference evidence="3 4" key="1">
    <citation type="submission" date="2021-05" db="EMBL/GenBank/DDBJ databases">
        <title>Kineosporia and Streptomyces sp. nov. two new marine actinobacteria isolated from Coral.</title>
        <authorList>
            <person name="Buangrab K."/>
            <person name="Sutthacheep M."/>
            <person name="Yeemin T."/>
            <person name="Harunari E."/>
            <person name="Igarashi Y."/>
            <person name="Kanchanasin P."/>
            <person name="Tanasupawat S."/>
            <person name="Phongsopitanun W."/>
        </authorList>
    </citation>
    <scope>NUCLEOTIDE SEQUENCE [LARGE SCALE GENOMIC DNA]</scope>
    <source>
        <strain evidence="3 4">J2-2</strain>
    </source>
</reference>
<evidence type="ECO:0000313" key="3">
    <source>
        <dbReference type="EMBL" id="MBT0772441.1"/>
    </source>
</evidence>
<keyword evidence="2" id="KW-0560">Oxidoreductase</keyword>
<dbReference type="SUPFAM" id="SSF54427">
    <property type="entry name" value="NTF2-like"/>
    <property type="match status" value="1"/>
</dbReference>
<keyword evidence="4" id="KW-1185">Reference proteome</keyword>